<proteinExistence type="inferred from homology"/>
<evidence type="ECO:0000256" key="12">
    <source>
        <dbReference type="ARBA" id="ARBA00030057"/>
    </source>
</evidence>
<dbReference type="GO" id="GO:0016740">
    <property type="term" value="F:transferase activity"/>
    <property type="evidence" value="ECO:0007669"/>
    <property type="project" value="UniProtKB-KW"/>
</dbReference>
<dbReference type="Gene3D" id="3.30.720.200">
    <property type="match status" value="1"/>
</dbReference>
<comment type="subcellular location">
    <subcellularLocation>
        <location evidence="1">Cytoplasm</location>
    </subcellularLocation>
</comment>
<evidence type="ECO:0000256" key="7">
    <source>
        <dbReference type="ARBA" id="ARBA00022679"/>
    </source>
</evidence>
<evidence type="ECO:0000256" key="11">
    <source>
        <dbReference type="ARBA" id="ARBA00023146"/>
    </source>
</evidence>
<dbReference type="PANTHER" id="PTHR10745:SF0">
    <property type="entry name" value="GLYCINE--TRNA LIGASE"/>
    <property type="match status" value="1"/>
</dbReference>
<evidence type="ECO:0000256" key="13">
    <source>
        <dbReference type="ARBA" id="ARBA00051967"/>
    </source>
</evidence>
<sequence length="631" mass="71397">MTEQSGRSFHRKSFEALLKRRFFFTESFEIYRTAGNWTGDNGGLYDYGPPGCALQANIVDVWRKHFILEEDMLELDCTILTPEDVFKTSGHVDRFADWMCKDPATGDYLRADHLVETVLKTRLSDVRVDSLLREEYEDVVAKIDNFDGRQLGESIKRYDVRNPKGNGEVLPPVPFNLMFKSSIGPSTAAPIYLRPETAQGQFLNFRKLLDYNNNSMPFASASIGKSYRNEISPRAGLLRVREFMMAEIEHFVDPLGGKRHARFSEVQHVELDLLDRDTQLAGQSDVRRITIGEAVESKIIDNETLGYFLARTYLFLLKIGIDETRLRFRQHMSNEMAHYACDCWDAELLTSYGWIECVGCADRSAYDLEVHSKRTGEKLVVQEALPEPSEVSLWVATLDRKKLGPLFRKDANLVESAVAVLSQSQLEDLRLRLNVDGIVTIETPQLQGSSNTVTIPSSILSIEKTKKIEHIREYIPNVIEPSFGIGRILYSLLEHTYWTRAEDSARDVLSLPVSVAPTKVALLPLSSNALFTPVTSRMSRSLRTIGISSRIDSSSASIGKRYARNDELGTPFAITVDFQTIEDNTVTLRERDSTKQVRASLEEAITAVKNLVDEKETWEAIVERMQPVKST</sequence>
<comment type="catalytic activity">
    <reaction evidence="13">
        <text>2 ATP + H(+) = P(1),P(4)-bis(5'-adenosyl) tetraphosphate + diphosphate</text>
        <dbReference type="Rhea" id="RHEA:34935"/>
        <dbReference type="ChEBI" id="CHEBI:15378"/>
        <dbReference type="ChEBI" id="CHEBI:30616"/>
        <dbReference type="ChEBI" id="CHEBI:33019"/>
        <dbReference type="ChEBI" id="CHEBI:58141"/>
    </reaction>
</comment>
<keyword evidence="6 15" id="KW-0436">Ligase</keyword>
<dbReference type="InterPro" id="IPR036621">
    <property type="entry name" value="Anticodon-bd_dom_sf"/>
</dbReference>
<dbReference type="AlphaFoldDB" id="A0A4U7BBZ9"/>
<dbReference type="Gene3D" id="3.30.930.10">
    <property type="entry name" value="Bira Bifunctional Protein, Domain 2"/>
    <property type="match status" value="1"/>
</dbReference>
<reference evidence="15 16" key="1">
    <citation type="submission" date="2018-02" db="EMBL/GenBank/DDBJ databases">
        <title>Draft genome sequences of Elsinoe sp., causing black scab on jojoba.</title>
        <authorList>
            <person name="Stodart B."/>
            <person name="Jeffress S."/>
            <person name="Ash G."/>
            <person name="Arun Chinnappa K."/>
        </authorList>
    </citation>
    <scope>NUCLEOTIDE SEQUENCE [LARGE SCALE GENOMIC DNA]</scope>
    <source>
        <strain evidence="15 16">Hillstone_2</strain>
    </source>
</reference>
<dbReference type="FunFam" id="3.40.50.800:FF:000004">
    <property type="entry name" value="Glycine--tRNA ligase 2"/>
    <property type="match status" value="1"/>
</dbReference>
<dbReference type="FunFam" id="3.30.930.10:FF:000010">
    <property type="entry name" value="Glycyl-tRNA synthetase 1"/>
    <property type="match status" value="1"/>
</dbReference>
<dbReference type="GO" id="GO:0070150">
    <property type="term" value="P:mitochondrial glycyl-tRNA aminoacylation"/>
    <property type="evidence" value="ECO:0007669"/>
    <property type="project" value="TreeGrafter"/>
</dbReference>
<dbReference type="Pfam" id="PF00587">
    <property type="entry name" value="tRNA-synt_2b"/>
    <property type="match status" value="1"/>
</dbReference>
<dbReference type="FunFam" id="3.30.720.200:FF:000001">
    <property type="entry name" value="Glycine--tRNA ligase 2"/>
    <property type="match status" value="1"/>
</dbReference>
<dbReference type="InterPro" id="IPR002315">
    <property type="entry name" value="tRNA-synt_gly"/>
</dbReference>
<feature type="domain" description="Aminoacyl-transfer RNA synthetases class-II family profile" evidence="14">
    <location>
        <begin position="178"/>
        <end position="524"/>
    </location>
</feature>
<dbReference type="Pfam" id="PF03129">
    <property type="entry name" value="HGTP_anticodon"/>
    <property type="match status" value="1"/>
</dbReference>
<keyword evidence="5" id="KW-0963">Cytoplasm</keyword>
<dbReference type="Gene3D" id="3.30.40.230">
    <property type="match status" value="1"/>
</dbReference>
<keyword evidence="10" id="KW-0648">Protein biosynthesis</keyword>
<dbReference type="InterPro" id="IPR033731">
    <property type="entry name" value="GlyRS-like_core"/>
</dbReference>
<dbReference type="SUPFAM" id="SSF52954">
    <property type="entry name" value="Class II aaRS ABD-related"/>
    <property type="match status" value="1"/>
</dbReference>
<keyword evidence="7" id="KW-0808">Transferase</keyword>
<name>A0A4U7BBZ9_9PEZI</name>
<accession>A0A4U7BBZ9</accession>
<evidence type="ECO:0000256" key="10">
    <source>
        <dbReference type="ARBA" id="ARBA00022917"/>
    </source>
</evidence>
<dbReference type="Gene3D" id="3.40.50.800">
    <property type="entry name" value="Anticodon-binding domain"/>
    <property type="match status" value="1"/>
</dbReference>
<evidence type="ECO:0000256" key="4">
    <source>
        <dbReference type="ARBA" id="ARBA00012829"/>
    </source>
</evidence>
<dbReference type="InterPro" id="IPR006195">
    <property type="entry name" value="aa-tRNA-synth_II"/>
</dbReference>
<dbReference type="Proteomes" id="UP000308133">
    <property type="component" value="Unassembled WGS sequence"/>
</dbReference>
<evidence type="ECO:0000256" key="5">
    <source>
        <dbReference type="ARBA" id="ARBA00022490"/>
    </source>
</evidence>
<dbReference type="SUPFAM" id="SSF55681">
    <property type="entry name" value="Class II aaRS and biotin synthetases"/>
    <property type="match status" value="1"/>
</dbReference>
<protein>
    <recommendedName>
        <fullName evidence="4">glycine--tRNA ligase</fullName>
        <ecNumber evidence="4">6.1.1.14</ecNumber>
    </recommendedName>
    <alternativeName>
        <fullName evidence="12">Diadenosine tetraphosphate synthetase</fullName>
    </alternativeName>
</protein>
<dbReference type="InterPro" id="IPR027031">
    <property type="entry name" value="Gly-tRNA_synthase/POLG2"/>
</dbReference>
<comment type="similarity">
    <text evidence="2">Belongs to the class-II aminoacyl-tRNA synthetase family.</text>
</comment>
<dbReference type="PRINTS" id="PR01043">
    <property type="entry name" value="TRNASYNTHGLY"/>
</dbReference>
<evidence type="ECO:0000313" key="15">
    <source>
        <dbReference type="EMBL" id="TKX26406.1"/>
    </source>
</evidence>
<evidence type="ECO:0000256" key="2">
    <source>
        <dbReference type="ARBA" id="ARBA00008226"/>
    </source>
</evidence>
<dbReference type="PROSITE" id="PS50862">
    <property type="entry name" value="AA_TRNA_LIGASE_II"/>
    <property type="match status" value="1"/>
</dbReference>
<evidence type="ECO:0000256" key="8">
    <source>
        <dbReference type="ARBA" id="ARBA00022741"/>
    </source>
</evidence>
<dbReference type="InterPro" id="IPR002314">
    <property type="entry name" value="aa-tRNA-synt_IIb"/>
</dbReference>
<dbReference type="InterPro" id="IPR004154">
    <property type="entry name" value="Anticodon-bd"/>
</dbReference>
<dbReference type="EMBL" id="PTQR01000013">
    <property type="protein sequence ID" value="TKX26406.1"/>
    <property type="molecule type" value="Genomic_DNA"/>
</dbReference>
<evidence type="ECO:0000256" key="9">
    <source>
        <dbReference type="ARBA" id="ARBA00022840"/>
    </source>
</evidence>
<keyword evidence="9" id="KW-0067">ATP-binding</keyword>
<keyword evidence="8" id="KW-0547">Nucleotide-binding</keyword>
<comment type="subunit">
    <text evidence="3">Homodimer.</text>
</comment>
<dbReference type="GO" id="GO:0004820">
    <property type="term" value="F:glycine-tRNA ligase activity"/>
    <property type="evidence" value="ECO:0007669"/>
    <property type="project" value="UniProtKB-EC"/>
</dbReference>
<evidence type="ECO:0000256" key="3">
    <source>
        <dbReference type="ARBA" id="ARBA00011738"/>
    </source>
</evidence>
<dbReference type="GO" id="GO:0005524">
    <property type="term" value="F:ATP binding"/>
    <property type="evidence" value="ECO:0007669"/>
    <property type="project" value="UniProtKB-KW"/>
</dbReference>
<comment type="caution">
    <text evidence="15">The sequence shown here is derived from an EMBL/GenBank/DDBJ whole genome shotgun (WGS) entry which is preliminary data.</text>
</comment>
<dbReference type="EC" id="6.1.1.14" evidence="4"/>
<evidence type="ECO:0000313" key="16">
    <source>
        <dbReference type="Proteomes" id="UP000308133"/>
    </source>
</evidence>
<organism evidence="15 16">
    <name type="scientific">Elsinoe australis</name>
    <dbReference type="NCBI Taxonomy" id="40998"/>
    <lineage>
        <taxon>Eukaryota</taxon>
        <taxon>Fungi</taxon>
        <taxon>Dikarya</taxon>
        <taxon>Ascomycota</taxon>
        <taxon>Pezizomycotina</taxon>
        <taxon>Dothideomycetes</taxon>
        <taxon>Dothideomycetidae</taxon>
        <taxon>Myriangiales</taxon>
        <taxon>Elsinoaceae</taxon>
        <taxon>Elsinoe</taxon>
    </lineage>
</organism>
<gene>
    <name evidence="15" type="ORF">C1H76_1368</name>
</gene>
<dbReference type="PANTHER" id="PTHR10745">
    <property type="entry name" value="GLYCYL-TRNA SYNTHETASE/DNA POLYMERASE SUBUNIT GAMMA-2"/>
    <property type="match status" value="1"/>
</dbReference>
<dbReference type="InterPro" id="IPR045864">
    <property type="entry name" value="aa-tRNA-synth_II/BPL/LPL"/>
</dbReference>
<evidence type="ECO:0000256" key="1">
    <source>
        <dbReference type="ARBA" id="ARBA00004496"/>
    </source>
</evidence>
<dbReference type="CDD" id="cd00774">
    <property type="entry name" value="GlyRS-like_core"/>
    <property type="match status" value="1"/>
</dbReference>
<dbReference type="NCBIfam" id="TIGR00389">
    <property type="entry name" value="glyS_dimeric"/>
    <property type="match status" value="1"/>
</dbReference>
<evidence type="ECO:0000256" key="6">
    <source>
        <dbReference type="ARBA" id="ARBA00022598"/>
    </source>
</evidence>
<keyword evidence="11" id="KW-0030">Aminoacyl-tRNA synthetase</keyword>
<dbReference type="GO" id="GO:0005739">
    <property type="term" value="C:mitochondrion"/>
    <property type="evidence" value="ECO:0007669"/>
    <property type="project" value="TreeGrafter"/>
</dbReference>
<dbReference type="NCBIfam" id="NF003211">
    <property type="entry name" value="PRK04173.1"/>
    <property type="match status" value="1"/>
</dbReference>
<evidence type="ECO:0000259" key="14">
    <source>
        <dbReference type="PROSITE" id="PS50862"/>
    </source>
</evidence>